<dbReference type="InterPro" id="IPR058163">
    <property type="entry name" value="LysR-type_TF_proteobact-type"/>
</dbReference>
<dbReference type="Pfam" id="PF00126">
    <property type="entry name" value="HTH_1"/>
    <property type="match status" value="1"/>
</dbReference>
<dbReference type="KEGG" id="bgf:BC1003_4238"/>
<dbReference type="InterPro" id="IPR036388">
    <property type="entry name" value="WH-like_DNA-bd_sf"/>
</dbReference>
<dbReference type="Gene3D" id="1.10.10.10">
    <property type="entry name" value="Winged helix-like DNA-binding domain superfamily/Winged helix DNA-binding domain"/>
    <property type="match status" value="1"/>
</dbReference>
<evidence type="ECO:0000256" key="1">
    <source>
        <dbReference type="ARBA" id="ARBA00009437"/>
    </source>
</evidence>
<dbReference type="PRINTS" id="PR00039">
    <property type="entry name" value="HTHLYSR"/>
</dbReference>
<gene>
    <name evidence="6" type="ordered locus">BC1003_4238</name>
</gene>
<dbReference type="SUPFAM" id="SSF53850">
    <property type="entry name" value="Periplasmic binding protein-like II"/>
    <property type="match status" value="1"/>
</dbReference>
<dbReference type="AlphaFoldDB" id="E1TEL8"/>
<dbReference type="PANTHER" id="PTHR30537:SF74">
    <property type="entry name" value="HTH-TYPE TRANSCRIPTIONAL REGULATOR TRPI"/>
    <property type="match status" value="1"/>
</dbReference>
<keyword evidence="2" id="KW-0805">Transcription regulation</keyword>
<name>E1TEL8_BURSG</name>
<dbReference type="PANTHER" id="PTHR30537">
    <property type="entry name" value="HTH-TYPE TRANSCRIPTIONAL REGULATOR"/>
    <property type="match status" value="1"/>
</dbReference>
<dbReference type="eggNOG" id="COG0583">
    <property type="taxonomic scope" value="Bacteria"/>
</dbReference>
<protein>
    <submittedName>
        <fullName evidence="6">Transcriptional regulator, LysR family</fullName>
    </submittedName>
</protein>
<evidence type="ECO:0000256" key="3">
    <source>
        <dbReference type="ARBA" id="ARBA00023125"/>
    </source>
</evidence>
<dbReference type="PROSITE" id="PS50931">
    <property type="entry name" value="HTH_LYSR"/>
    <property type="match status" value="1"/>
</dbReference>
<feature type="domain" description="HTH lysR-type" evidence="5">
    <location>
        <begin position="5"/>
        <end position="62"/>
    </location>
</feature>
<dbReference type="GO" id="GO:0043565">
    <property type="term" value="F:sequence-specific DNA binding"/>
    <property type="evidence" value="ECO:0007669"/>
    <property type="project" value="TreeGrafter"/>
</dbReference>
<dbReference type="OrthoDB" id="8683153at2"/>
<dbReference type="InterPro" id="IPR000847">
    <property type="entry name" value="LysR_HTH_N"/>
</dbReference>
<evidence type="ECO:0000259" key="5">
    <source>
        <dbReference type="PROSITE" id="PS50931"/>
    </source>
</evidence>
<organism evidence="6">
    <name type="scientific">Burkholderia sp. (strain CCGE1003)</name>
    <dbReference type="NCBI Taxonomy" id="640512"/>
    <lineage>
        <taxon>Bacteria</taxon>
        <taxon>Pseudomonadati</taxon>
        <taxon>Pseudomonadota</taxon>
        <taxon>Betaproteobacteria</taxon>
        <taxon>Burkholderiales</taxon>
        <taxon>Burkholderiaceae</taxon>
        <taxon>Burkholderia</taxon>
    </lineage>
</organism>
<evidence type="ECO:0000256" key="2">
    <source>
        <dbReference type="ARBA" id="ARBA00023015"/>
    </source>
</evidence>
<dbReference type="HOGENOM" id="CLU_039613_37_0_4"/>
<reference evidence="6" key="1">
    <citation type="submission" date="2010-09" db="EMBL/GenBank/DDBJ databases">
        <title>Complete sequence of chromosome2 of Burkholderia sp. CCGE1003.</title>
        <authorList>
            <consortium name="US DOE Joint Genome Institute"/>
            <person name="Lucas S."/>
            <person name="Copeland A."/>
            <person name="Lapidus A."/>
            <person name="Cheng J.-F."/>
            <person name="Bruce D."/>
            <person name="Goodwin L."/>
            <person name="Pitluck S."/>
            <person name="Daligault H."/>
            <person name="Davenport K."/>
            <person name="Detter J.C."/>
            <person name="Han C."/>
            <person name="Tapia R."/>
            <person name="Land M."/>
            <person name="Hauser L."/>
            <person name="Jeffries C."/>
            <person name="Kyrpides N."/>
            <person name="Ivanova N."/>
            <person name="Ovchinnikova G."/>
            <person name="Martinez-Romero E."/>
            <person name="Rogel M.A."/>
            <person name="Auchtung J."/>
            <person name="Tiedje J.M."/>
            <person name="Woyke T."/>
        </authorList>
    </citation>
    <scope>NUCLEOTIDE SEQUENCE</scope>
    <source>
        <strain evidence="6">CCGE1003</strain>
    </source>
</reference>
<proteinExistence type="inferred from homology"/>
<dbReference type="InterPro" id="IPR005119">
    <property type="entry name" value="LysR_subst-bd"/>
</dbReference>
<sequence>MRSTPPLKALPAFEAAMRLGSFTLASGELNVTPGAIGQQIQKLEEWLGVALFVRQIRQVTPTEDARAYFAQIQPALAELVHASHRLRERRGNGVRLSMPPSFAAKWFAPRMADFLQASPGIALSLSTTTTMVDFELDGVDMAIRHFDGVDARLSVQLLCNDEARAYCSPAYAKQRRLKRPDDLRTATLLHNTLHPHWAAWLTRFSGLDGAQIETITGIRFDQSLMAIDAAVRAQGVVLTSPLLVEAELARGELIEPFHNALALDAGYYLVHPASAGTKQTVQLLKAWFANSIAIGCAPRGSL</sequence>
<dbReference type="GO" id="GO:0006351">
    <property type="term" value="P:DNA-templated transcription"/>
    <property type="evidence" value="ECO:0007669"/>
    <property type="project" value="TreeGrafter"/>
</dbReference>
<dbReference type="SUPFAM" id="SSF46785">
    <property type="entry name" value="Winged helix' DNA-binding domain"/>
    <property type="match status" value="1"/>
</dbReference>
<dbReference type="InterPro" id="IPR036390">
    <property type="entry name" value="WH_DNA-bd_sf"/>
</dbReference>
<dbReference type="STRING" id="640512.BC1003_4238"/>
<keyword evidence="4" id="KW-0804">Transcription</keyword>
<accession>E1TEL8</accession>
<evidence type="ECO:0000256" key="4">
    <source>
        <dbReference type="ARBA" id="ARBA00023163"/>
    </source>
</evidence>
<keyword evidence="3" id="KW-0238">DNA-binding</keyword>
<dbReference type="EMBL" id="CP002218">
    <property type="protein sequence ID" value="ADN60173.1"/>
    <property type="molecule type" value="Genomic_DNA"/>
</dbReference>
<dbReference type="Pfam" id="PF03466">
    <property type="entry name" value="LysR_substrate"/>
    <property type="match status" value="1"/>
</dbReference>
<dbReference type="Gene3D" id="3.40.190.10">
    <property type="entry name" value="Periplasmic binding protein-like II"/>
    <property type="match status" value="2"/>
</dbReference>
<comment type="similarity">
    <text evidence="1">Belongs to the LysR transcriptional regulatory family.</text>
</comment>
<evidence type="ECO:0000313" key="6">
    <source>
        <dbReference type="EMBL" id="ADN60173.1"/>
    </source>
</evidence>
<dbReference type="GO" id="GO:0003700">
    <property type="term" value="F:DNA-binding transcription factor activity"/>
    <property type="evidence" value="ECO:0007669"/>
    <property type="project" value="InterPro"/>
</dbReference>
<dbReference type="CDD" id="cd08432">
    <property type="entry name" value="PBP2_GcdR_TrpI_HvrB_AmpR_like"/>
    <property type="match status" value="1"/>
</dbReference>